<keyword evidence="3" id="KW-1185">Reference proteome</keyword>
<evidence type="ECO:0000256" key="1">
    <source>
        <dbReference type="SAM" id="MobiDB-lite"/>
    </source>
</evidence>
<dbReference type="EMBL" id="RBIN01000001">
    <property type="protein sequence ID" value="RKR07381.1"/>
    <property type="molecule type" value="Genomic_DNA"/>
</dbReference>
<organism evidence="2 3">
    <name type="scientific">Kushneria sinocarnis</name>
    <dbReference type="NCBI Taxonomy" id="595502"/>
    <lineage>
        <taxon>Bacteria</taxon>
        <taxon>Pseudomonadati</taxon>
        <taxon>Pseudomonadota</taxon>
        <taxon>Gammaproteobacteria</taxon>
        <taxon>Oceanospirillales</taxon>
        <taxon>Halomonadaceae</taxon>
        <taxon>Kushneria</taxon>
    </lineage>
</organism>
<accession>A0A420X0K4</accession>
<protein>
    <submittedName>
        <fullName evidence="2">Uncharacterized protein</fullName>
    </submittedName>
</protein>
<name>A0A420X0K4_9GAMM</name>
<reference evidence="2 3" key="1">
    <citation type="submission" date="2018-10" db="EMBL/GenBank/DDBJ databases">
        <title>Genomic Encyclopedia of Type Strains, Phase IV (KMG-IV): sequencing the most valuable type-strain genomes for metagenomic binning, comparative biology and taxonomic classification.</title>
        <authorList>
            <person name="Goeker M."/>
        </authorList>
    </citation>
    <scope>NUCLEOTIDE SEQUENCE [LARGE SCALE GENOMIC DNA]</scope>
    <source>
        <strain evidence="2 3">DSM 23229</strain>
    </source>
</reference>
<feature type="region of interest" description="Disordered" evidence="1">
    <location>
        <begin position="18"/>
        <end position="41"/>
    </location>
</feature>
<proteinExistence type="predicted"/>
<dbReference type="AlphaFoldDB" id="A0A420X0K4"/>
<evidence type="ECO:0000313" key="3">
    <source>
        <dbReference type="Proteomes" id="UP000281975"/>
    </source>
</evidence>
<evidence type="ECO:0000313" key="2">
    <source>
        <dbReference type="EMBL" id="RKR07381.1"/>
    </source>
</evidence>
<comment type="caution">
    <text evidence="2">The sequence shown here is derived from an EMBL/GenBank/DDBJ whole genome shotgun (WGS) entry which is preliminary data.</text>
</comment>
<dbReference type="Proteomes" id="UP000281975">
    <property type="component" value="Unassembled WGS sequence"/>
</dbReference>
<sequence>MRLNGVLFILSLAGYVARPGGSSGPLSPAVVTGSDRQERVR</sequence>
<gene>
    <name evidence="2" type="ORF">C7446_0193</name>
</gene>